<dbReference type="GO" id="GO:0015627">
    <property type="term" value="C:type II protein secretion system complex"/>
    <property type="evidence" value="ECO:0007669"/>
    <property type="project" value="TreeGrafter"/>
</dbReference>
<dbReference type="EMBL" id="CAEZXB010000007">
    <property type="protein sequence ID" value="CAB4673037.1"/>
    <property type="molecule type" value="Genomic_DNA"/>
</dbReference>
<keyword evidence="1" id="KW-1133">Transmembrane helix</keyword>
<dbReference type="PANTHER" id="PTHR21180">
    <property type="entry name" value="ENDONUCLEASE/EXONUCLEASE/PHOSPHATASE FAMILY DOMAIN-CONTAINING PROTEIN 1"/>
    <property type="match status" value="1"/>
</dbReference>
<feature type="domain" description="Helix-hairpin-helix DNA-binding motif class 1" evidence="2">
    <location>
        <begin position="171"/>
        <end position="190"/>
    </location>
</feature>
<proteinExistence type="predicted"/>
<dbReference type="InterPro" id="IPR019554">
    <property type="entry name" value="Soluble_ligand-bd"/>
</dbReference>
<dbReference type="Gene3D" id="1.10.150.310">
    <property type="entry name" value="Tex RuvX-like domain-like"/>
    <property type="match status" value="1"/>
</dbReference>
<name>A0A6J6MFI8_9ZZZZ</name>
<dbReference type="PANTHER" id="PTHR21180:SF32">
    <property type="entry name" value="ENDONUCLEASE_EXONUCLEASE_PHOSPHATASE FAMILY DOMAIN-CONTAINING PROTEIN 1"/>
    <property type="match status" value="1"/>
</dbReference>
<gene>
    <name evidence="3" type="ORF">UFOPK2342_00571</name>
    <name evidence="4" type="ORF">UFOPK2423_00886</name>
    <name evidence="5" type="ORF">UFOPK3266_00686</name>
    <name evidence="6" type="ORF">UFOPK4367_01351</name>
</gene>
<evidence type="ECO:0000313" key="5">
    <source>
        <dbReference type="EMBL" id="CAB4842648.1"/>
    </source>
</evidence>
<sequence length="223" mass="23163">MPALLLRLPSASDASLLEVSEEETYAPTLRERIALSPRNLVGLAVILFFALLFAAWLFFSGSPEVVSAPSTRPQISSESLAGLTSTEMATEIPAELVVDVSGKVLHPGVYHLSAGARAEDALLAAGGALPGVDLSSINRAEVLTDGTQILVGVTLSGSNGGLLSLNHASSSELDALPGVGPVLAGRIVAWRKAHGRFTSIDQLRDVSGVGDAKFADLKSLIRL</sequence>
<reference evidence="3" key="1">
    <citation type="submission" date="2020-05" db="EMBL/GenBank/DDBJ databases">
        <authorList>
            <person name="Chiriac C."/>
            <person name="Salcher M."/>
            <person name="Ghai R."/>
            <person name="Kavagutti S V."/>
        </authorList>
    </citation>
    <scope>NUCLEOTIDE SEQUENCE</scope>
</reference>
<accession>A0A6J6MFI8</accession>
<dbReference type="SMART" id="SM00278">
    <property type="entry name" value="HhH1"/>
    <property type="match status" value="2"/>
</dbReference>
<protein>
    <submittedName>
        <fullName evidence="3">Unannotated protein</fullName>
    </submittedName>
</protein>
<evidence type="ECO:0000313" key="6">
    <source>
        <dbReference type="EMBL" id="CAB5077792.1"/>
    </source>
</evidence>
<dbReference type="Pfam" id="PF12836">
    <property type="entry name" value="HHH_3"/>
    <property type="match status" value="1"/>
</dbReference>
<dbReference type="InterPro" id="IPR003583">
    <property type="entry name" value="Hlx-hairpin-Hlx_DNA-bd_motif"/>
</dbReference>
<evidence type="ECO:0000256" key="1">
    <source>
        <dbReference type="SAM" id="Phobius"/>
    </source>
</evidence>
<feature type="domain" description="Helix-hairpin-helix DNA-binding motif class 1" evidence="2">
    <location>
        <begin position="201"/>
        <end position="220"/>
    </location>
</feature>
<dbReference type="EMBL" id="CAFBAA010000013">
    <property type="protein sequence ID" value="CAB4842648.1"/>
    <property type="molecule type" value="Genomic_DNA"/>
</dbReference>
<dbReference type="GO" id="GO:0003677">
    <property type="term" value="F:DNA binding"/>
    <property type="evidence" value="ECO:0007669"/>
    <property type="project" value="InterPro"/>
</dbReference>
<dbReference type="GO" id="GO:0006281">
    <property type="term" value="P:DNA repair"/>
    <property type="evidence" value="ECO:0007669"/>
    <property type="project" value="InterPro"/>
</dbReference>
<evidence type="ECO:0000259" key="2">
    <source>
        <dbReference type="SMART" id="SM00278"/>
    </source>
</evidence>
<dbReference type="Pfam" id="PF10531">
    <property type="entry name" value="SLBB"/>
    <property type="match status" value="1"/>
</dbReference>
<evidence type="ECO:0000313" key="3">
    <source>
        <dbReference type="EMBL" id="CAB4673037.1"/>
    </source>
</evidence>
<dbReference type="AlphaFoldDB" id="A0A6J6MFI8"/>
<dbReference type="InterPro" id="IPR051675">
    <property type="entry name" value="Endo/Exo/Phosphatase_dom_1"/>
</dbReference>
<dbReference type="Gene3D" id="3.10.560.10">
    <property type="entry name" value="Outer membrane lipoprotein wza domain like"/>
    <property type="match status" value="1"/>
</dbReference>
<dbReference type="EMBL" id="CAEZXN010000017">
    <property type="protein sequence ID" value="CAB4696224.1"/>
    <property type="molecule type" value="Genomic_DNA"/>
</dbReference>
<dbReference type="GO" id="GO:0015628">
    <property type="term" value="P:protein secretion by the type II secretion system"/>
    <property type="evidence" value="ECO:0007669"/>
    <property type="project" value="TreeGrafter"/>
</dbReference>
<dbReference type="SUPFAM" id="SSF47781">
    <property type="entry name" value="RuvA domain 2-like"/>
    <property type="match status" value="1"/>
</dbReference>
<keyword evidence="1" id="KW-0472">Membrane</keyword>
<feature type="transmembrane region" description="Helical" evidence="1">
    <location>
        <begin position="40"/>
        <end position="59"/>
    </location>
</feature>
<organism evidence="3">
    <name type="scientific">freshwater metagenome</name>
    <dbReference type="NCBI Taxonomy" id="449393"/>
    <lineage>
        <taxon>unclassified sequences</taxon>
        <taxon>metagenomes</taxon>
        <taxon>ecological metagenomes</taxon>
    </lineage>
</organism>
<evidence type="ECO:0000313" key="4">
    <source>
        <dbReference type="EMBL" id="CAB4696224.1"/>
    </source>
</evidence>
<dbReference type="EMBL" id="CAFBRC010000113">
    <property type="protein sequence ID" value="CAB5077792.1"/>
    <property type="molecule type" value="Genomic_DNA"/>
</dbReference>
<dbReference type="InterPro" id="IPR010994">
    <property type="entry name" value="RuvA_2-like"/>
</dbReference>
<keyword evidence="1" id="KW-0812">Transmembrane</keyword>